<feature type="disulfide bond" evidence="19">
    <location>
        <begin position="277"/>
        <end position="287"/>
    </location>
</feature>
<dbReference type="PRINTS" id="PR00258">
    <property type="entry name" value="SPERACTRCPTR"/>
</dbReference>
<evidence type="ECO:0000256" key="9">
    <source>
        <dbReference type="ARBA" id="ARBA00022772"/>
    </source>
</evidence>
<dbReference type="Ensembl" id="ENSMPUT00000017168.1">
    <property type="protein sequence ID" value="ENSMPUP00000016917.1"/>
    <property type="gene ID" value="ENSMPUG00000017023.1"/>
</dbReference>
<dbReference type="STRING" id="9669.ENSMPUP00000016917"/>
<evidence type="ECO:0000256" key="4">
    <source>
        <dbReference type="ARBA" id="ARBA00022477"/>
    </source>
</evidence>
<keyword evidence="7" id="KW-0732">Signal</keyword>
<dbReference type="PANTHER" id="PTHR45817:SF5">
    <property type="entry name" value="LYSYL OXIDASE HOMOLOG 4"/>
    <property type="match status" value="1"/>
</dbReference>
<comment type="cofactor">
    <cofactor evidence="1">
        <name>Cu cation</name>
        <dbReference type="ChEBI" id="CHEBI:23378"/>
    </cofactor>
</comment>
<evidence type="ECO:0000256" key="5">
    <source>
        <dbReference type="ARBA" id="ARBA00022525"/>
    </source>
</evidence>
<evidence type="ECO:0000256" key="2">
    <source>
        <dbReference type="ARBA" id="ARBA00004239"/>
    </source>
</evidence>
<evidence type="ECO:0000256" key="10">
    <source>
        <dbReference type="ARBA" id="ARBA00023002"/>
    </source>
</evidence>
<dbReference type="InterPro" id="IPR036772">
    <property type="entry name" value="SRCR-like_dom_sf"/>
</dbReference>
<keyword evidence="11" id="KW-0186">Copper</keyword>
<evidence type="ECO:0000256" key="19">
    <source>
        <dbReference type="PROSITE-ProRule" id="PRU00196"/>
    </source>
</evidence>
<accession>M3Z006</accession>
<dbReference type="FunFam" id="3.10.250.10:FF:000023">
    <property type="entry name" value="lysyl oxidase homolog 4"/>
    <property type="match status" value="1"/>
</dbReference>
<reference evidence="21" key="1">
    <citation type="submission" date="2024-06" db="UniProtKB">
        <authorList>
            <consortium name="Ensembl"/>
        </authorList>
    </citation>
    <scope>IDENTIFICATION</scope>
</reference>
<dbReference type="InterPro" id="IPR019828">
    <property type="entry name" value="Lysyl_oxidase_CS"/>
</dbReference>
<dbReference type="PROSITE" id="PS00420">
    <property type="entry name" value="SRCR_1"/>
    <property type="match status" value="2"/>
</dbReference>
<dbReference type="GeneTree" id="ENSGT00940000157042"/>
<dbReference type="PROSITE" id="PS50287">
    <property type="entry name" value="SRCR_2"/>
    <property type="match status" value="4"/>
</dbReference>
<feature type="domain" description="SRCR" evidence="20">
    <location>
        <begin position="326"/>
        <end position="426"/>
    </location>
</feature>
<feature type="disulfide bond" evidence="19">
    <location>
        <begin position="351"/>
        <end position="415"/>
    </location>
</feature>
<dbReference type="HOGENOM" id="CLU_002555_3_0_1"/>
<evidence type="ECO:0000256" key="6">
    <source>
        <dbReference type="ARBA" id="ARBA00022723"/>
    </source>
</evidence>
<feature type="disulfide bond" evidence="19">
    <location>
        <begin position="364"/>
        <end position="425"/>
    </location>
</feature>
<keyword evidence="6" id="KW-0479">Metal-binding</keyword>
<sequence length="770" mass="85731">MPPPSPTPLHTGLCQGALAPAALEVTRMWSLPAALSLLLLLLLQAPPCWLQALSPAKLRLVGPGSRPERGRLEVLHQGQWGTVCDDDFALQEATVACRQLGFETALTWAHSANYGQGEGPIWLDNVRCMGTESSLDQCRSNGWGVNDCSHSEDVGVVCHPQRHRGYLSESVSNVLGPQDQRLEEVRLKPILASAKRHSLVTEGAVEVKYEGHWRQVCDRDWTESNSKVVCGMLGFPSEAPVKSHYYRRVWNLKMEDPKSRLKNLTQKNSFWIHRVNCLGTESHLANCQVQVAPAQGRLQPACLGGMHAVVSCVAGHKKSRAEELKVRLRSGAQMGEGRVEVLMNHQWGTVCDHGWNLISASIVCRQLGFGSAREALFGAQLGQGLGPIHLREVRCKGSERTLSECPSLEGPQNGCKHENDAAVRCNIPDRGFKNQVRLAGGRNPQEGVVEVQVEVNGVRRWGAVCSDHWGLTEAMVACRQLGLGFANHAIKDTWYWQGTPGATNVVMSGVRCSGTELALQQCQRHGPVLCSHGSGSSSAGVSCTESAPDLVMNAQLVQETAYLEDRHLSQLYCAHEENCLSQSADHMDWPYGYRRLLRFSSQIYNLGRADFRPKTGRHNWIWHQCHRHYHSIEVFTHYDLLTLNGSKVAEGHKASFCLEDTHCPPGLQKRYACANFGEQGVTVGCWDTYRHDIDCQWVDITDVAPGNYIFQVVVNPQFEVAESDFSNNMMRCHCKYDGHRVWLHNCHTGDSYRANSELSLEQERLRNNFI</sequence>
<gene>
    <name evidence="21" type="primary">LOXL4</name>
</gene>
<evidence type="ECO:0000313" key="21">
    <source>
        <dbReference type="Ensembl" id="ENSMPUP00000016917.1"/>
    </source>
</evidence>
<comment type="similarity">
    <text evidence="3">Belongs to the lysyl oxidase family.</text>
</comment>
<dbReference type="EC" id="1.4.3.13" evidence="14"/>
<feature type="disulfide bond" evidence="19">
    <location>
        <begin position="128"/>
        <end position="138"/>
    </location>
</feature>
<keyword evidence="5" id="KW-0964">Secreted</keyword>
<evidence type="ECO:0000256" key="8">
    <source>
        <dbReference type="ARBA" id="ARBA00022737"/>
    </source>
</evidence>
<keyword evidence="4" id="KW-0886">LTQ</keyword>
<comment type="catalytic activity">
    <reaction evidence="15">
        <text>L-lysyl-[protein] + O2 + H2O = (S)-2-amino-6-oxohexanoyl-[protein] + H2O2 + NH4(+)</text>
        <dbReference type="Rhea" id="RHEA:24544"/>
        <dbReference type="Rhea" id="RHEA-COMP:9752"/>
        <dbReference type="Rhea" id="RHEA-COMP:12448"/>
        <dbReference type="ChEBI" id="CHEBI:15377"/>
        <dbReference type="ChEBI" id="CHEBI:15379"/>
        <dbReference type="ChEBI" id="CHEBI:16240"/>
        <dbReference type="ChEBI" id="CHEBI:28938"/>
        <dbReference type="ChEBI" id="CHEBI:29969"/>
        <dbReference type="ChEBI" id="CHEBI:131803"/>
        <dbReference type="EC" id="1.4.3.13"/>
    </reaction>
</comment>
<dbReference type="GO" id="GO:0016020">
    <property type="term" value="C:membrane"/>
    <property type="evidence" value="ECO:0007669"/>
    <property type="project" value="InterPro"/>
</dbReference>
<comment type="function">
    <text evidence="16">Catalyzes the oxidative deamination of lysine and hydroxylysine residues in collagen and elastin, resulting in the formation of covalent cross-linkages, and the stabilization of collagen and elastin fibers.</text>
</comment>
<evidence type="ECO:0000256" key="12">
    <source>
        <dbReference type="ARBA" id="ARBA00023157"/>
    </source>
</evidence>
<comment type="caution">
    <text evidence="19">Lacks conserved residue(s) required for the propagation of feature annotation.</text>
</comment>
<feature type="domain" description="SRCR" evidence="20">
    <location>
        <begin position="58"/>
        <end position="159"/>
    </location>
</feature>
<dbReference type="eggNOG" id="ENOG502QSX8">
    <property type="taxonomic scope" value="Eukaryota"/>
</dbReference>
<evidence type="ECO:0000256" key="18">
    <source>
        <dbReference type="ARBA" id="ARBA00077759"/>
    </source>
</evidence>
<dbReference type="FunFam" id="3.10.250.10:FF:000001">
    <property type="entry name" value="Lysyl oxidase 4 isoform X1"/>
    <property type="match status" value="2"/>
</dbReference>
<evidence type="ECO:0000256" key="11">
    <source>
        <dbReference type="ARBA" id="ARBA00023008"/>
    </source>
</evidence>
<protein>
    <recommendedName>
        <fullName evidence="17">Lysyl oxidase homolog 4</fullName>
        <ecNumber evidence="14">1.4.3.13</ecNumber>
    </recommendedName>
    <alternativeName>
        <fullName evidence="18">Lysyl oxidase-like protein 4</fullName>
    </alternativeName>
</protein>
<dbReference type="OMA" id="DHWGLSE"/>
<keyword evidence="10" id="KW-0560">Oxidoreductase</keyword>
<evidence type="ECO:0000256" key="16">
    <source>
        <dbReference type="ARBA" id="ARBA00054863"/>
    </source>
</evidence>
<feature type="disulfide bond" evidence="19">
    <location>
        <begin position="84"/>
        <end position="148"/>
    </location>
</feature>
<feature type="domain" description="SRCR" evidence="20">
    <location>
        <begin position="436"/>
        <end position="544"/>
    </location>
</feature>
<feature type="disulfide bond" evidence="19">
    <location>
        <begin position="512"/>
        <end position="522"/>
    </location>
</feature>
<dbReference type="Gene3D" id="3.10.250.10">
    <property type="entry name" value="SRCR-like domain"/>
    <property type="match status" value="4"/>
</dbReference>
<keyword evidence="13" id="KW-0325">Glycoprotein</keyword>
<dbReference type="SMART" id="SM00202">
    <property type="entry name" value="SR"/>
    <property type="match status" value="4"/>
</dbReference>
<dbReference type="GO" id="GO:0004720">
    <property type="term" value="F:protein-lysine 6-oxidase activity"/>
    <property type="evidence" value="ECO:0007669"/>
    <property type="project" value="UniProtKB-EC"/>
</dbReference>
<keyword evidence="12 19" id="KW-1015">Disulfide bond</keyword>
<dbReference type="Pfam" id="PF00530">
    <property type="entry name" value="SRCR"/>
    <property type="match status" value="4"/>
</dbReference>
<comment type="subcellular location">
    <subcellularLocation>
        <location evidence="2">Secreted</location>
        <location evidence="2">Extracellular space</location>
    </subcellularLocation>
</comment>
<dbReference type="AlphaFoldDB" id="M3Z006"/>
<dbReference type="PROSITE" id="PS00926">
    <property type="entry name" value="LYSYL_OXIDASE"/>
    <property type="match status" value="1"/>
</dbReference>
<dbReference type="InParanoid" id="M3Z006"/>
<evidence type="ECO:0000256" key="17">
    <source>
        <dbReference type="ARBA" id="ARBA00068454"/>
    </source>
</evidence>
<feature type="disulfide bond" evidence="19">
    <location>
        <begin position="395"/>
        <end position="405"/>
    </location>
</feature>
<feature type="domain" description="SRCR" evidence="20">
    <location>
        <begin position="185"/>
        <end position="313"/>
    </location>
</feature>
<evidence type="ECO:0000256" key="14">
    <source>
        <dbReference type="ARBA" id="ARBA00038869"/>
    </source>
</evidence>
<dbReference type="InterPro" id="IPR001190">
    <property type="entry name" value="SRCR"/>
</dbReference>
<dbReference type="GO" id="GO:0043235">
    <property type="term" value="C:receptor complex"/>
    <property type="evidence" value="ECO:0007669"/>
    <property type="project" value="Ensembl"/>
</dbReference>
<evidence type="ECO:0000256" key="3">
    <source>
        <dbReference type="ARBA" id="ARBA00007492"/>
    </source>
</evidence>
<dbReference type="Pfam" id="PF01186">
    <property type="entry name" value="Lysyl_oxidase"/>
    <property type="match status" value="1"/>
</dbReference>
<keyword evidence="9" id="KW-0801">TPQ</keyword>
<evidence type="ECO:0000256" key="13">
    <source>
        <dbReference type="ARBA" id="ARBA00023180"/>
    </source>
</evidence>
<dbReference type="InterPro" id="IPR050912">
    <property type="entry name" value="LOX-like_protein"/>
</dbReference>
<organism evidence="21">
    <name type="scientific">Mustela putorius furo</name>
    <name type="common">European domestic ferret</name>
    <name type="synonym">Mustela furo</name>
    <dbReference type="NCBI Taxonomy" id="9669"/>
    <lineage>
        <taxon>Eukaryota</taxon>
        <taxon>Metazoa</taxon>
        <taxon>Chordata</taxon>
        <taxon>Craniata</taxon>
        <taxon>Vertebrata</taxon>
        <taxon>Euteleostomi</taxon>
        <taxon>Mammalia</taxon>
        <taxon>Eutheria</taxon>
        <taxon>Laurasiatheria</taxon>
        <taxon>Carnivora</taxon>
        <taxon>Caniformia</taxon>
        <taxon>Musteloidea</taxon>
        <taxon>Mustelidae</taxon>
        <taxon>Mustelinae</taxon>
        <taxon>Mustela</taxon>
    </lineage>
</organism>
<feature type="disulfide bond" evidence="19">
    <location>
        <begin position="97"/>
        <end position="158"/>
    </location>
</feature>
<keyword evidence="8" id="KW-0677">Repeat</keyword>
<dbReference type="GO" id="GO:0005615">
    <property type="term" value="C:extracellular space"/>
    <property type="evidence" value="ECO:0007669"/>
    <property type="project" value="TreeGrafter"/>
</dbReference>
<dbReference type="PRINTS" id="PR00074">
    <property type="entry name" value="LYSYLOXIDASE"/>
</dbReference>
<dbReference type="PANTHER" id="PTHR45817">
    <property type="entry name" value="LYSYL OXIDASE-LIKE-RELATED"/>
    <property type="match status" value="1"/>
</dbReference>
<name>M3Z006_MUSPF</name>
<dbReference type="GO" id="GO:0005507">
    <property type="term" value="F:copper ion binding"/>
    <property type="evidence" value="ECO:0007669"/>
    <property type="project" value="InterPro"/>
</dbReference>
<dbReference type="GO" id="GO:0030199">
    <property type="term" value="P:collagen fibril organization"/>
    <property type="evidence" value="ECO:0007669"/>
    <property type="project" value="TreeGrafter"/>
</dbReference>
<evidence type="ECO:0000256" key="15">
    <source>
        <dbReference type="ARBA" id="ARBA00047861"/>
    </source>
</evidence>
<evidence type="ECO:0000256" key="7">
    <source>
        <dbReference type="ARBA" id="ARBA00022729"/>
    </source>
</evidence>
<dbReference type="FunFam" id="3.10.250.10:FF:000008">
    <property type="entry name" value="Lysyl oxidase homolog 2"/>
    <property type="match status" value="1"/>
</dbReference>
<proteinExistence type="inferred from homology"/>
<dbReference type="EMBL" id="AEYP01026195">
    <property type="status" value="NOT_ANNOTATED_CDS"/>
    <property type="molecule type" value="Genomic_DNA"/>
</dbReference>
<dbReference type="InterPro" id="IPR001695">
    <property type="entry name" value="Lysyl_oxidase"/>
</dbReference>
<evidence type="ECO:0000256" key="1">
    <source>
        <dbReference type="ARBA" id="ARBA00001935"/>
    </source>
</evidence>
<evidence type="ECO:0000259" key="20">
    <source>
        <dbReference type="PROSITE" id="PS50287"/>
    </source>
</evidence>
<dbReference type="SUPFAM" id="SSF56487">
    <property type="entry name" value="SRCR-like"/>
    <property type="match status" value="4"/>
</dbReference>